<keyword evidence="2" id="KW-0812">Transmembrane</keyword>
<feature type="transmembrane region" description="Helical" evidence="2">
    <location>
        <begin position="171"/>
        <end position="190"/>
    </location>
</feature>
<feature type="transmembrane region" description="Helical" evidence="2">
    <location>
        <begin position="236"/>
        <end position="256"/>
    </location>
</feature>
<feature type="domain" description="EamA" evidence="3">
    <location>
        <begin position="173"/>
        <end position="308"/>
    </location>
</feature>
<feature type="transmembrane region" description="Helical" evidence="2">
    <location>
        <begin position="202"/>
        <end position="224"/>
    </location>
</feature>
<feature type="transmembrane region" description="Helical" evidence="2">
    <location>
        <begin position="64"/>
        <end position="83"/>
    </location>
</feature>
<accession>A0A6J4TMV5</accession>
<proteinExistence type="inferred from homology"/>
<dbReference type="EMBL" id="CADCVM010000441">
    <property type="protein sequence ID" value="CAA9526509.1"/>
    <property type="molecule type" value="Genomic_DNA"/>
</dbReference>
<evidence type="ECO:0000313" key="4">
    <source>
        <dbReference type="EMBL" id="CAA9526509.1"/>
    </source>
</evidence>
<dbReference type="SUPFAM" id="SSF103481">
    <property type="entry name" value="Multidrug resistance efflux transporter EmrE"/>
    <property type="match status" value="2"/>
</dbReference>
<protein>
    <recommendedName>
        <fullName evidence="3">EamA domain-containing protein</fullName>
    </recommendedName>
</protein>
<feature type="transmembrane region" description="Helical" evidence="2">
    <location>
        <begin position="263"/>
        <end position="283"/>
    </location>
</feature>
<keyword evidence="2" id="KW-0472">Membrane</keyword>
<comment type="similarity">
    <text evidence="1">Belongs to the EamA transporter family.</text>
</comment>
<reference evidence="4" key="1">
    <citation type="submission" date="2020-02" db="EMBL/GenBank/DDBJ databases">
        <authorList>
            <person name="Meier V. D."/>
        </authorList>
    </citation>
    <scope>NUCLEOTIDE SEQUENCE</scope>
    <source>
        <strain evidence="4">AVDCRST_MAG05</strain>
    </source>
</reference>
<feature type="transmembrane region" description="Helical" evidence="2">
    <location>
        <begin position="32"/>
        <end position="52"/>
    </location>
</feature>
<dbReference type="AlphaFoldDB" id="A0A6J4TMV5"/>
<evidence type="ECO:0000259" key="3">
    <source>
        <dbReference type="Pfam" id="PF00892"/>
    </source>
</evidence>
<evidence type="ECO:0000256" key="2">
    <source>
        <dbReference type="SAM" id="Phobius"/>
    </source>
</evidence>
<feature type="transmembrane region" description="Helical" evidence="2">
    <location>
        <begin position="89"/>
        <end position="108"/>
    </location>
</feature>
<evidence type="ECO:0000256" key="1">
    <source>
        <dbReference type="ARBA" id="ARBA00007362"/>
    </source>
</evidence>
<gene>
    <name evidence="4" type="ORF">AVDCRST_MAG05-4018</name>
</gene>
<keyword evidence="2" id="KW-1133">Transmembrane helix</keyword>
<dbReference type="InterPro" id="IPR037185">
    <property type="entry name" value="EmrE-like"/>
</dbReference>
<sequence>MTLAAVLALLTSGLFGTSDFLAGALSRRLPAAAVALWGQLAGGAVLLVVVVLSGQGFSPSGAAWGAVAGIVAAAGILVFYRAMSLGSTSIVASIAAGGVALPVIWGIVGGETPSPAGIVGIFVVVVGLALLSLAGSPGKRNPAVGPPCPPPTPRVRAVARIAADARGPSQLSVPLALLAAACFGAFFILVDRGTAVAGDGVLWVSVGVQVGAVLTTAEFAAFSGLRAAVGVGSPGLLLPVASIGLLELGAGIALTYATALGQLSVVSVLASLSALVTAVLARFLLAERLSRLGVAGVALSLVGVVLISV</sequence>
<dbReference type="InterPro" id="IPR000620">
    <property type="entry name" value="EamA_dom"/>
</dbReference>
<organism evidence="4">
    <name type="scientific">uncultured Rubrobacteraceae bacterium</name>
    <dbReference type="NCBI Taxonomy" id="349277"/>
    <lineage>
        <taxon>Bacteria</taxon>
        <taxon>Bacillati</taxon>
        <taxon>Actinomycetota</taxon>
        <taxon>Rubrobacteria</taxon>
        <taxon>Rubrobacterales</taxon>
        <taxon>Rubrobacteraceae</taxon>
        <taxon>environmental samples</taxon>
    </lineage>
</organism>
<name>A0A6J4TMV5_9ACTN</name>
<feature type="transmembrane region" description="Helical" evidence="2">
    <location>
        <begin position="115"/>
        <end position="134"/>
    </location>
</feature>
<dbReference type="Pfam" id="PF00892">
    <property type="entry name" value="EamA"/>
    <property type="match status" value="1"/>
</dbReference>
<dbReference type="GO" id="GO:0016020">
    <property type="term" value="C:membrane"/>
    <property type="evidence" value="ECO:0007669"/>
    <property type="project" value="InterPro"/>
</dbReference>
<feature type="transmembrane region" description="Helical" evidence="2">
    <location>
        <begin position="289"/>
        <end position="307"/>
    </location>
</feature>